<dbReference type="SUPFAM" id="SSF63829">
    <property type="entry name" value="Calcium-dependent phosphotriesterase"/>
    <property type="match status" value="1"/>
</dbReference>
<dbReference type="AlphaFoldDB" id="A0A6G1D5T4"/>
<dbReference type="PANTHER" id="PTHR10426">
    <property type="entry name" value="STRICTOSIDINE SYNTHASE-RELATED"/>
    <property type="match status" value="1"/>
</dbReference>
<keyword evidence="4" id="KW-0325">Glycoprotein</keyword>
<dbReference type="OrthoDB" id="5307922at2759"/>
<keyword evidence="3" id="KW-0926">Vacuole</keyword>
<dbReference type="Proteomes" id="UP000479710">
    <property type="component" value="Unassembled WGS sequence"/>
</dbReference>
<dbReference type="GO" id="GO:0005773">
    <property type="term" value="C:vacuole"/>
    <property type="evidence" value="ECO:0007669"/>
    <property type="project" value="UniProtKB-SubCell"/>
</dbReference>
<comment type="similarity">
    <text evidence="2">Belongs to the strictosidine synthase family.</text>
</comment>
<keyword evidence="7" id="KW-1185">Reference proteome</keyword>
<comment type="subcellular location">
    <subcellularLocation>
        <location evidence="1">Vacuole</location>
    </subcellularLocation>
</comment>
<dbReference type="EMBL" id="SPHZ02000007">
    <property type="protein sequence ID" value="KAF0907770.1"/>
    <property type="molecule type" value="Genomic_DNA"/>
</dbReference>
<dbReference type="Gene3D" id="2.120.10.30">
    <property type="entry name" value="TolB, C-terminal domain"/>
    <property type="match status" value="1"/>
</dbReference>
<evidence type="ECO:0000256" key="3">
    <source>
        <dbReference type="ARBA" id="ARBA00022554"/>
    </source>
</evidence>
<feature type="domain" description="Strictosidine synthase conserved region" evidence="5">
    <location>
        <begin position="81"/>
        <end position="160"/>
    </location>
</feature>
<evidence type="ECO:0000259" key="5">
    <source>
        <dbReference type="Pfam" id="PF03088"/>
    </source>
</evidence>
<dbReference type="Pfam" id="PF03088">
    <property type="entry name" value="Str_synth"/>
    <property type="match status" value="1"/>
</dbReference>
<evidence type="ECO:0000313" key="6">
    <source>
        <dbReference type="EMBL" id="KAF0907770.1"/>
    </source>
</evidence>
<evidence type="ECO:0000313" key="7">
    <source>
        <dbReference type="Proteomes" id="UP000479710"/>
    </source>
</evidence>
<dbReference type="InterPro" id="IPR011042">
    <property type="entry name" value="6-blade_b-propeller_TolB-like"/>
</dbReference>
<dbReference type="PANTHER" id="PTHR10426:SF68">
    <property type="entry name" value="OS07G0614000 PROTEIN"/>
    <property type="match status" value="1"/>
</dbReference>
<dbReference type="GO" id="GO:0016787">
    <property type="term" value="F:hydrolase activity"/>
    <property type="evidence" value="ECO:0007669"/>
    <property type="project" value="TreeGrafter"/>
</dbReference>
<dbReference type="GO" id="GO:0012505">
    <property type="term" value="C:endomembrane system"/>
    <property type="evidence" value="ECO:0007669"/>
    <property type="project" value="TreeGrafter"/>
</dbReference>
<protein>
    <recommendedName>
        <fullName evidence="5">Strictosidine synthase conserved region domain-containing protein</fullName>
    </recommendedName>
</protein>
<dbReference type="InterPro" id="IPR018119">
    <property type="entry name" value="Strictosidine_synth_cons-reg"/>
</dbReference>
<name>A0A6G1D5T4_9ORYZ</name>
<sequence>MDNLPGVLCTRKRWRFIDGNSLLGIFPSTDSGMHVCGADKGLLKVGEDGVIMLASQNPGLQDRAGEVSATRYGNAVAEAFNGTVYFSDLSSRFGFGDWFLGLIQARPAGRLLKYDPVAGKASVMLDGLGFANGVAVSRDGQFVAVCDTLWFRCMKQWLKGDKAEQSEILVNNLPGCPDNIRLAPDGTFWVALQQGSLLYSSMLSSFR</sequence>
<gene>
    <name evidence="6" type="ORF">E2562_020855</name>
</gene>
<comment type="caution">
    <text evidence="6">The sequence shown here is derived from an EMBL/GenBank/DDBJ whole genome shotgun (WGS) entry which is preliminary data.</text>
</comment>
<proteinExistence type="inferred from homology"/>
<evidence type="ECO:0000256" key="4">
    <source>
        <dbReference type="ARBA" id="ARBA00023180"/>
    </source>
</evidence>
<accession>A0A6G1D5T4</accession>
<evidence type="ECO:0000256" key="2">
    <source>
        <dbReference type="ARBA" id="ARBA00009191"/>
    </source>
</evidence>
<evidence type="ECO:0000256" key="1">
    <source>
        <dbReference type="ARBA" id="ARBA00004116"/>
    </source>
</evidence>
<organism evidence="6 7">
    <name type="scientific">Oryza meyeriana var. granulata</name>
    <dbReference type="NCBI Taxonomy" id="110450"/>
    <lineage>
        <taxon>Eukaryota</taxon>
        <taxon>Viridiplantae</taxon>
        <taxon>Streptophyta</taxon>
        <taxon>Embryophyta</taxon>
        <taxon>Tracheophyta</taxon>
        <taxon>Spermatophyta</taxon>
        <taxon>Magnoliopsida</taxon>
        <taxon>Liliopsida</taxon>
        <taxon>Poales</taxon>
        <taxon>Poaceae</taxon>
        <taxon>BOP clade</taxon>
        <taxon>Oryzoideae</taxon>
        <taxon>Oryzeae</taxon>
        <taxon>Oryzinae</taxon>
        <taxon>Oryza</taxon>
        <taxon>Oryza meyeriana</taxon>
    </lineage>
</organism>
<reference evidence="6 7" key="1">
    <citation type="submission" date="2019-11" db="EMBL/GenBank/DDBJ databases">
        <title>Whole genome sequence of Oryza granulata.</title>
        <authorList>
            <person name="Li W."/>
        </authorList>
    </citation>
    <scope>NUCLEOTIDE SEQUENCE [LARGE SCALE GENOMIC DNA]</scope>
    <source>
        <strain evidence="7">cv. Menghai</strain>
        <tissue evidence="6">Leaf</tissue>
    </source>
</reference>